<dbReference type="GO" id="GO:0005886">
    <property type="term" value="C:plasma membrane"/>
    <property type="evidence" value="ECO:0007669"/>
    <property type="project" value="TreeGrafter"/>
</dbReference>
<dbReference type="GO" id="GO:0004930">
    <property type="term" value="F:G protein-coupled receptor activity"/>
    <property type="evidence" value="ECO:0007669"/>
    <property type="project" value="TreeGrafter"/>
</dbReference>
<organism evidence="6 7">
    <name type="scientific">Eleutherodactylus coqui</name>
    <name type="common">Puerto Rican coqui</name>
    <dbReference type="NCBI Taxonomy" id="57060"/>
    <lineage>
        <taxon>Eukaryota</taxon>
        <taxon>Metazoa</taxon>
        <taxon>Chordata</taxon>
        <taxon>Craniata</taxon>
        <taxon>Vertebrata</taxon>
        <taxon>Euteleostomi</taxon>
        <taxon>Amphibia</taxon>
        <taxon>Batrachia</taxon>
        <taxon>Anura</taxon>
        <taxon>Neobatrachia</taxon>
        <taxon>Hyloidea</taxon>
        <taxon>Eleutherodactylidae</taxon>
        <taxon>Eleutherodactylinae</taxon>
        <taxon>Eleutherodactylus</taxon>
        <taxon>Eleutherodactylus</taxon>
    </lineage>
</organism>
<feature type="transmembrane region" description="Helical" evidence="5">
    <location>
        <begin position="244"/>
        <end position="270"/>
    </location>
</feature>
<dbReference type="GO" id="GO:0007189">
    <property type="term" value="P:adenylate cyclase-activating G protein-coupled receptor signaling pathway"/>
    <property type="evidence" value="ECO:0007669"/>
    <property type="project" value="TreeGrafter"/>
</dbReference>
<feature type="transmembrane region" description="Helical" evidence="5">
    <location>
        <begin position="106"/>
        <end position="126"/>
    </location>
</feature>
<evidence type="ECO:0000256" key="1">
    <source>
        <dbReference type="ARBA" id="ARBA00004141"/>
    </source>
</evidence>
<feature type="non-terminal residue" evidence="6">
    <location>
        <position position="318"/>
    </location>
</feature>
<keyword evidence="7" id="KW-1185">Reference proteome</keyword>
<dbReference type="OrthoDB" id="10070607at2759"/>
<dbReference type="EMBL" id="WNTK01000003">
    <property type="protein sequence ID" value="KAG9487778.1"/>
    <property type="molecule type" value="Genomic_DNA"/>
</dbReference>
<comment type="caution">
    <text evidence="6">The sequence shown here is derived from an EMBL/GenBank/DDBJ whole genome shotgun (WGS) entry which is preliminary data.</text>
</comment>
<dbReference type="PANTHER" id="PTHR23112:SF0">
    <property type="entry name" value="TRANSMEMBRANE PROTEIN 116"/>
    <property type="match status" value="1"/>
</dbReference>
<evidence type="ECO:0000256" key="2">
    <source>
        <dbReference type="ARBA" id="ARBA00022692"/>
    </source>
</evidence>
<evidence type="ECO:0000313" key="7">
    <source>
        <dbReference type="Proteomes" id="UP000770717"/>
    </source>
</evidence>
<dbReference type="PANTHER" id="PTHR23112">
    <property type="entry name" value="G PROTEIN-COUPLED RECEPTOR 157-RELATED"/>
    <property type="match status" value="1"/>
</dbReference>
<gene>
    <name evidence="6" type="ORF">GDO78_007522</name>
</gene>
<feature type="transmembrane region" description="Helical" evidence="5">
    <location>
        <begin position="26"/>
        <end position="47"/>
    </location>
</feature>
<feature type="transmembrane region" description="Helical" evidence="5">
    <location>
        <begin position="169"/>
        <end position="193"/>
    </location>
</feature>
<keyword evidence="3 5" id="KW-1133">Transmembrane helix</keyword>
<accession>A0A8J6FGR0</accession>
<keyword evidence="4 5" id="KW-0472">Membrane</keyword>
<comment type="subcellular location">
    <subcellularLocation>
        <location evidence="1">Membrane</location>
        <topology evidence="1">Multi-pass membrane protein</topology>
    </subcellularLocation>
</comment>
<dbReference type="Gene3D" id="1.20.1070.10">
    <property type="entry name" value="Rhodopsin 7-helix transmembrane proteins"/>
    <property type="match status" value="1"/>
</dbReference>
<feature type="transmembrane region" description="Helical" evidence="5">
    <location>
        <begin position="59"/>
        <end position="79"/>
    </location>
</feature>
<sequence length="318" mass="35789">SIVGSGSIIGYAIFQNVVKSPEVRPLFYLSVSDLLLAFCWLLGAVLYKPFTPDLQCFNLQALGQMFYLTTYLYTINYMWQTCSNFRRRIVHDTNQITETECCIGRIATVLCSVFPVLLICPVFYYGNTKECYGNSSYSCLVLNIGSQITVDPGSYSDGGCAALHTYSTIVFMVTFCLSTVAILVLVGYSYQLFRMIQKESRLLQDHWAVLTVTRHAFLLFPSIFLFCCLPVVILTLVSSKGIDVGYQVLCYIQSFTAVSQGFLNSLAYGWTQQMLHCLKQSSYRDVDTQTPLLRSQKNLYASMQTSNIHRGPQTVSAF</sequence>
<dbReference type="Proteomes" id="UP000770717">
    <property type="component" value="Unassembled WGS sequence"/>
</dbReference>
<reference evidence="6" key="1">
    <citation type="thesis" date="2020" institute="ProQuest LLC" country="789 East Eisenhower Parkway, Ann Arbor, MI, USA">
        <title>Comparative Genomics and Chromosome Evolution.</title>
        <authorList>
            <person name="Mudd A.B."/>
        </authorList>
    </citation>
    <scope>NUCLEOTIDE SEQUENCE</scope>
    <source>
        <strain evidence="6">HN-11 Male</strain>
        <tissue evidence="6">Kidney and liver</tissue>
    </source>
</reference>
<evidence type="ECO:0000256" key="5">
    <source>
        <dbReference type="SAM" id="Phobius"/>
    </source>
</evidence>
<evidence type="ECO:0008006" key="8">
    <source>
        <dbReference type="Google" id="ProtNLM"/>
    </source>
</evidence>
<proteinExistence type="predicted"/>
<dbReference type="AlphaFoldDB" id="A0A8J6FGR0"/>
<evidence type="ECO:0000256" key="3">
    <source>
        <dbReference type="ARBA" id="ARBA00022989"/>
    </source>
</evidence>
<feature type="transmembrane region" description="Helical" evidence="5">
    <location>
        <begin position="216"/>
        <end position="238"/>
    </location>
</feature>
<name>A0A8J6FGR0_ELECQ</name>
<protein>
    <recommendedName>
        <fullName evidence="8">Transmembrane protein 116</fullName>
    </recommendedName>
</protein>
<keyword evidence="2 5" id="KW-0812">Transmembrane</keyword>
<evidence type="ECO:0000256" key="4">
    <source>
        <dbReference type="ARBA" id="ARBA00023136"/>
    </source>
</evidence>
<evidence type="ECO:0000313" key="6">
    <source>
        <dbReference type="EMBL" id="KAG9487778.1"/>
    </source>
</evidence>